<evidence type="ECO:0000256" key="3">
    <source>
        <dbReference type="SAM" id="SignalP"/>
    </source>
</evidence>
<protein>
    <submittedName>
        <fullName evidence="5">Alpha/beta hydrolase</fullName>
    </submittedName>
</protein>
<name>A0ABY2UGT6_9GAMM</name>
<gene>
    <name evidence="5" type="ORF">FDY93_15175</name>
</gene>
<evidence type="ECO:0000313" key="5">
    <source>
        <dbReference type="EMBL" id="TLM75638.1"/>
    </source>
</evidence>
<feature type="chain" id="PRO_5046092746" evidence="3">
    <location>
        <begin position="37"/>
        <end position="552"/>
    </location>
</feature>
<dbReference type="PANTHER" id="PTHR48081:SF30">
    <property type="entry name" value="ACETYL-HYDROLASE LIPR-RELATED"/>
    <property type="match status" value="1"/>
</dbReference>
<dbReference type="PANTHER" id="PTHR48081">
    <property type="entry name" value="AB HYDROLASE SUPERFAMILY PROTEIN C4A8.06C"/>
    <property type="match status" value="1"/>
</dbReference>
<feature type="domain" description="Alpha/beta hydrolase fold-3" evidence="4">
    <location>
        <begin position="332"/>
        <end position="524"/>
    </location>
</feature>
<accession>A0ABY2UGT6</accession>
<dbReference type="Proteomes" id="UP000306791">
    <property type="component" value="Unassembled WGS sequence"/>
</dbReference>
<dbReference type="EMBL" id="VANI01000016">
    <property type="protein sequence ID" value="TLM75638.1"/>
    <property type="molecule type" value="Genomic_DNA"/>
</dbReference>
<evidence type="ECO:0000259" key="4">
    <source>
        <dbReference type="Pfam" id="PF07859"/>
    </source>
</evidence>
<dbReference type="Pfam" id="PF07859">
    <property type="entry name" value="Abhydrolase_3"/>
    <property type="match status" value="1"/>
</dbReference>
<keyword evidence="2 5" id="KW-0378">Hydrolase</keyword>
<sequence length="552" mass="59674">MRNPIFTRSCYYRRTRLLPLLIVNFLLTALCAVAFADNENNRSLVLEDFEAYSLGEEPLGSGLRRVEQVTVVDGGSALNSGHAAHFLDDSDHVGVLEYVVGSQGVDTLFVEFDVINNKPVKNKGPASLIFSVGPWNSSQGILLNAAARRAFGLELHQSGSGKNLGLRVGNSMLQRGTYDHAKPQNVKVWVNDREKLGLAYIRPDNGEEAILDPNSFVVWINGQLISREPASGYPMLAAVTAGDAGIGRIGFNSSTSGRADFTIDNLRVETGKDQTVSPPSQVVSRSARDRQEITPTSLSGAETIAYRSGENSMNLFVFKPKDWKATDRRSALVYFFGGGWTKGTPVKAESWARWAAAQGMIGIAPDYRTHNRFGTSPLESVADGRAAYSWVVAHADELGIDPHRIAVGGTSAGGHVALWTAIGPTPPGSSQKEAPAVKPALLFLSSAVTDTSTATGYTPNRFGDYAEDLSPVHRLDAQMPPLLMFHAVDDELVHYSTAVNLCEKLAASGNQCELVSVPRGGHGYSKGYPEWKSRVRTQVEKFLAQNKLLPAG</sequence>
<dbReference type="GO" id="GO:0016787">
    <property type="term" value="F:hydrolase activity"/>
    <property type="evidence" value="ECO:0007669"/>
    <property type="project" value="UniProtKB-KW"/>
</dbReference>
<dbReference type="Gene3D" id="3.40.50.1820">
    <property type="entry name" value="alpha/beta hydrolase"/>
    <property type="match status" value="1"/>
</dbReference>
<comment type="similarity">
    <text evidence="1">Belongs to the 'GDXG' lipolytic enzyme family.</text>
</comment>
<proteinExistence type="inferred from homology"/>
<keyword evidence="3" id="KW-0732">Signal</keyword>
<dbReference type="InterPro" id="IPR050300">
    <property type="entry name" value="GDXG_lipolytic_enzyme"/>
</dbReference>
<keyword evidence="6" id="KW-1185">Reference proteome</keyword>
<comment type="caution">
    <text evidence="5">The sequence shown here is derived from an EMBL/GenBank/DDBJ whole genome shotgun (WGS) entry which is preliminary data.</text>
</comment>
<dbReference type="InterPro" id="IPR029058">
    <property type="entry name" value="AB_hydrolase_fold"/>
</dbReference>
<dbReference type="InterPro" id="IPR013094">
    <property type="entry name" value="AB_hydrolase_3"/>
</dbReference>
<reference evidence="5 6" key="1">
    <citation type="submission" date="2019-05" db="EMBL/GenBank/DDBJ databases">
        <title>Microbulbifer harenosus sp. nov., an alginate-degrading bacterium isolated from coastal sand.</title>
        <authorList>
            <person name="Huang H."/>
            <person name="Mo K."/>
            <person name="Bao S."/>
        </authorList>
    </citation>
    <scope>NUCLEOTIDE SEQUENCE [LARGE SCALE GENOMIC DNA]</scope>
    <source>
        <strain evidence="5 6">HB161719</strain>
    </source>
</reference>
<evidence type="ECO:0000313" key="6">
    <source>
        <dbReference type="Proteomes" id="UP000306791"/>
    </source>
</evidence>
<evidence type="ECO:0000256" key="1">
    <source>
        <dbReference type="ARBA" id="ARBA00010515"/>
    </source>
</evidence>
<dbReference type="RefSeq" id="WP_138236610.1">
    <property type="nucleotide sequence ID" value="NZ_CP185860.1"/>
</dbReference>
<evidence type="ECO:0000256" key="2">
    <source>
        <dbReference type="ARBA" id="ARBA00022801"/>
    </source>
</evidence>
<dbReference type="SUPFAM" id="SSF53474">
    <property type="entry name" value="alpha/beta-Hydrolases"/>
    <property type="match status" value="1"/>
</dbReference>
<organism evidence="5 6">
    <name type="scientific">Microbulbifer harenosus</name>
    <dbReference type="NCBI Taxonomy" id="2576840"/>
    <lineage>
        <taxon>Bacteria</taxon>
        <taxon>Pseudomonadati</taxon>
        <taxon>Pseudomonadota</taxon>
        <taxon>Gammaproteobacteria</taxon>
        <taxon>Cellvibrionales</taxon>
        <taxon>Microbulbiferaceae</taxon>
        <taxon>Microbulbifer</taxon>
    </lineage>
</organism>
<feature type="signal peptide" evidence="3">
    <location>
        <begin position="1"/>
        <end position="36"/>
    </location>
</feature>